<name>A0AAV5W6J9_9BILA</name>
<sequence>MDSLIVLLVVCSIGGSEALVQFTHSTLYDVYDFTGKAEVPLPQCDNGCYIYASSQGRFEGTANNRDPYAAQLFITDEKSPNTMSIAELSMVLDGNSGMKYPYAITNPAKVKIVNKNGASDKFYSIVLYVIDYATVKKIGFDIYDSISMTRGSFMPDRVMTIMSAVPFTVYGGPTEGPNSISVRLAGFDNAFGTDGCPVAFQTPANSFESINLQVTVPIVSLTFAAKNVVMIAANTTFSKNQKLTYNGIITSPGWNGCAGLPNGKFQVLGSPLYSKTDIYTLDAVNNGDNFDVHIEEDVHNDVTHAFTVAADNNTPIA</sequence>
<keyword evidence="3" id="KW-1185">Reference proteome</keyword>
<feature type="signal peptide" evidence="1">
    <location>
        <begin position="1"/>
        <end position="18"/>
    </location>
</feature>
<dbReference type="EMBL" id="BTSY01000005">
    <property type="protein sequence ID" value="GMT26369.1"/>
    <property type="molecule type" value="Genomic_DNA"/>
</dbReference>
<evidence type="ECO:0000313" key="2">
    <source>
        <dbReference type="EMBL" id="GMT26369.1"/>
    </source>
</evidence>
<evidence type="ECO:0000313" key="3">
    <source>
        <dbReference type="Proteomes" id="UP001432322"/>
    </source>
</evidence>
<dbReference type="AlphaFoldDB" id="A0AAV5W6J9"/>
<feature type="chain" id="PRO_5043675005" evidence="1">
    <location>
        <begin position="19"/>
        <end position="317"/>
    </location>
</feature>
<reference evidence="2" key="1">
    <citation type="submission" date="2023-10" db="EMBL/GenBank/DDBJ databases">
        <title>Genome assembly of Pristionchus species.</title>
        <authorList>
            <person name="Yoshida K."/>
            <person name="Sommer R.J."/>
        </authorList>
    </citation>
    <scope>NUCLEOTIDE SEQUENCE</scope>
    <source>
        <strain evidence="2">RS5133</strain>
    </source>
</reference>
<protein>
    <submittedName>
        <fullName evidence="2">Uncharacterized protein</fullName>
    </submittedName>
</protein>
<comment type="caution">
    <text evidence="2">The sequence shown here is derived from an EMBL/GenBank/DDBJ whole genome shotgun (WGS) entry which is preliminary data.</text>
</comment>
<organism evidence="2 3">
    <name type="scientific">Pristionchus fissidentatus</name>
    <dbReference type="NCBI Taxonomy" id="1538716"/>
    <lineage>
        <taxon>Eukaryota</taxon>
        <taxon>Metazoa</taxon>
        <taxon>Ecdysozoa</taxon>
        <taxon>Nematoda</taxon>
        <taxon>Chromadorea</taxon>
        <taxon>Rhabditida</taxon>
        <taxon>Rhabditina</taxon>
        <taxon>Diplogasteromorpha</taxon>
        <taxon>Diplogasteroidea</taxon>
        <taxon>Neodiplogasteridae</taxon>
        <taxon>Pristionchus</taxon>
    </lineage>
</organism>
<gene>
    <name evidence="2" type="ORF">PFISCL1PPCAC_17666</name>
</gene>
<feature type="non-terminal residue" evidence="2">
    <location>
        <position position="317"/>
    </location>
</feature>
<keyword evidence="1" id="KW-0732">Signal</keyword>
<proteinExistence type="predicted"/>
<dbReference type="Proteomes" id="UP001432322">
    <property type="component" value="Unassembled WGS sequence"/>
</dbReference>
<accession>A0AAV5W6J9</accession>
<evidence type="ECO:0000256" key="1">
    <source>
        <dbReference type="SAM" id="SignalP"/>
    </source>
</evidence>